<gene>
    <name evidence="1" type="ORF">R1sor_014092</name>
</gene>
<dbReference type="Proteomes" id="UP001633002">
    <property type="component" value="Unassembled WGS sequence"/>
</dbReference>
<protein>
    <submittedName>
        <fullName evidence="1">Uncharacterized protein</fullName>
    </submittedName>
</protein>
<evidence type="ECO:0000313" key="1">
    <source>
        <dbReference type="EMBL" id="KAL3687783.1"/>
    </source>
</evidence>
<dbReference type="AlphaFoldDB" id="A0ABD3H8E9"/>
<evidence type="ECO:0000313" key="2">
    <source>
        <dbReference type="Proteomes" id="UP001633002"/>
    </source>
</evidence>
<sequence length="174" mass="19472">MPLVPGALQAWVYGIGCEVAEAGVHLYYLGIASGTPVDEKKTTEGIVKKIIKGKLAHWANRFLTWPAKMILLRHVLAEIPLYQIMSVGLDGEGIIRGEDSEWAYLTRSLILRTIREGAYQLETCQWRMEDILLLTSVQKIKGSPTLTRMLCSWKKAKVVIRWNDSPLASGGHLL</sequence>
<keyword evidence="2" id="KW-1185">Reference proteome</keyword>
<accession>A0ABD3H8E9</accession>
<name>A0ABD3H8E9_9MARC</name>
<comment type="caution">
    <text evidence="1">The sequence shown here is derived from an EMBL/GenBank/DDBJ whole genome shotgun (WGS) entry which is preliminary data.</text>
</comment>
<dbReference type="EMBL" id="JBJQOH010000004">
    <property type="protein sequence ID" value="KAL3687783.1"/>
    <property type="molecule type" value="Genomic_DNA"/>
</dbReference>
<reference evidence="1 2" key="1">
    <citation type="submission" date="2024-09" db="EMBL/GenBank/DDBJ databases">
        <title>Chromosome-scale assembly of Riccia sorocarpa.</title>
        <authorList>
            <person name="Paukszto L."/>
        </authorList>
    </citation>
    <scope>NUCLEOTIDE SEQUENCE [LARGE SCALE GENOMIC DNA]</scope>
    <source>
        <strain evidence="1">LP-2024</strain>
        <tissue evidence="1">Aerial parts of the thallus</tissue>
    </source>
</reference>
<organism evidence="1 2">
    <name type="scientific">Riccia sorocarpa</name>
    <dbReference type="NCBI Taxonomy" id="122646"/>
    <lineage>
        <taxon>Eukaryota</taxon>
        <taxon>Viridiplantae</taxon>
        <taxon>Streptophyta</taxon>
        <taxon>Embryophyta</taxon>
        <taxon>Marchantiophyta</taxon>
        <taxon>Marchantiopsida</taxon>
        <taxon>Marchantiidae</taxon>
        <taxon>Marchantiales</taxon>
        <taxon>Ricciaceae</taxon>
        <taxon>Riccia</taxon>
    </lineage>
</organism>
<proteinExistence type="predicted"/>